<reference evidence="2 3" key="1">
    <citation type="submission" date="2019-08" db="EMBL/GenBank/DDBJ databases">
        <title>Genome sequence of Psychrobacter frigidicola ACAM304 (type strain).</title>
        <authorList>
            <person name="Bowman J.P."/>
        </authorList>
    </citation>
    <scope>NUCLEOTIDE SEQUENCE [LARGE SCALE GENOMIC DNA]</scope>
    <source>
        <strain evidence="2 3">ACAM 304</strain>
    </source>
</reference>
<evidence type="ECO:0000256" key="1">
    <source>
        <dbReference type="SAM" id="SignalP"/>
    </source>
</evidence>
<evidence type="ECO:0000313" key="2">
    <source>
        <dbReference type="EMBL" id="TXD96610.1"/>
    </source>
</evidence>
<accession>A0A5C7A4C0</accession>
<name>A0A5C7A4C0_9GAMM</name>
<gene>
    <name evidence="2" type="ORF">ES754_09345</name>
</gene>
<dbReference type="Proteomes" id="UP000321903">
    <property type="component" value="Unassembled WGS sequence"/>
</dbReference>
<evidence type="ECO:0000313" key="3">
    <source>
        <dbReference type="Proteomes" id="UP000321903"/>
    </source>
</evidence>
<comment type="caution">
    <text evidence="2">The sequence shown here is derived from an EMBL/GenBank/DDBJ whole genome shotgun (WGS) entry which is preliminary data.</text>
</comment>
<evidence type="ECO:0008006" key="4">
    <source>
        <dbReference type="Google" id="ProtNLM"/>
    </source>
</evidence>
<keyword evidence="3" id="KW-1185">Reference proteome</keyword>
<proteinExistence type="predicted"/>
<protein>
    <recommendedName>
        <fullName evidence="4">CHAP domain-containing protein</fullName>
    </recommendedName>
</protein>
<dbReference type="EMBL" id="VORZ01000003">
    <property type="protein sequence ID" value="TXD96610.1"/>
    <property type="molecule type" value="Genomic_DNA"/>
</dbReference>
<dbReference type="OrthoDB" id="8611882at2"/>
<keyword evidence="1" id="KW-0732">Signal</keyword>
<feature type="signal peptide" evidence="1">
    <location>
        <begin position="1"/>
        <end position="18"/>
    </location>
</feature>
<dbReference type="AlphaFoldDB" id="A0A5C7A4C0"/>
<organism evidence="2 3">
    <name type="scientific">Psychrobacter frigidicola</name>
    <dbReference type="NCBI Taxonomy" id="45611"/>
    <lineage>
        <taxon>Bacteria</taxon>
        <taxon>Pseudomonadati</taxon>
        <taxon>Pseudomonadota</taxon>
        <taxon>Gammaproteobacteria</taxon>
        <taxon>Moraxellales</taxon>
        <taxon>Moraxellaceae</taxon>
        <taxon>Psychrobacter</taxon>
    </lineage>
</organism>
<feature type="chain" id="PRO_5022981603" description="CHAP domain-containing protein" evidence="1">
    <location>
        <begin position="19"/>
        <end position="284"/>
    </location>
</feature>
<sequence length="284" mass="31881">MPALLFLLMAVSGSQVHADSMSDLIAQKYTQPELAVPAARISTRSSIQRTQSSYQAPTVNYSTTATNYPTTRSLTKNTPTVRYPNNNTRYTISEPVANNEYNYNSQPTRTAMQPTINTNYRYPTVQRKMPSVLPAFLSNSYDNVDSKYLPLLSNAEAYSSPAAREVMSTARAMSLNERTIIQGGCWDYLNAVFNRAGVTKNTVHNGVYEQGPYASSNEIEVGDWLYYINHGYNDIEHSGLFVGWVDESAKQALILSYAGESRQEPARYRVYDLSHVYQIMRPTA</sequence>